<evidence type="ECO:0000256" key="1">
    <source>
        <dbReference type="ARBA" id="ARBA00001974"/>
    </source>
</evidence>
<dbReference type="PROSITE" id="PS00073">
    <property type="entry name" value="ACYL_COA_DH_2"/>
    <property type="match status" value="1"/>
</dbReference>
<keyword evidence="5" id="KW-0560">Oxidoreductase</keyword>
<dbReference type="Gene3D" id="1.20.140.10">
    <property type="entry name" value="Butyryl-CoA Dehydrogenase, subunit A, domain 3"/>
    <property type="match status" value="1"/>
</dbReference>
<dbReference type="InterPro" id="IPR046373">
    <property type="entry name" value="Acyl-CoA_Oxase/DH_mid-dom_sf"/>
</dbReference>
<protein>
    <recommendedName>
        <fullName evidence="13">Isovaleryl-CoA dehydrogenase, mitochondrial</fullName>
    </recommendedName>
</protein>
<dbReference type="Gene3D" id="2.40.110.10">
    <property type="entry name" value="Butyryl-CoA Dehydrogenase, subunit A, domain 2"/>
    <property type="match status" value="1"/>
</dbReference>
<dbReference type="InterPro" id="IPR013786">
    <property type="entry name" value="AcylCoA_DH/ox_N"/>
</dbReference>
<dbReference type="InterPro" id="IPR006089">
    <property type="entry name" value="Acyl-CoA_DH_CS"/>
</dbReference>
<evidence type="ECO:0000259" key="9">
    <source>
        <dbReference type="Pfam" id="PF02770"/>
    </source>
</evidence>
<dbReference type="Proteomes" id="UP000572268">
    <property type="component" value="Unassembled WGS sequence"/>
</dbReference>
<dbReference type="SUPFAM" id="SSF56645">
    <property type="entry name" value="Acyl-CoA dehydrogenase NM domain-like"/>
    <property type="match status" value="1"/>
</dbReference>
<dbReference type="InterPro" id="IPR006091">
    <property type="entry name" value="Acyl-CoA_Oxase/DH_mid-dom"/>
</dbReference>
<evidence type="ECO:0000256" key="4">
    <source>
        <dbReference type="ARBA" id="ARBA00022827"/>
    </source>
</evidence>
<feature type="compositionally biased region" description="Basic and acidic residues" evidence="7">
    <location>
        <begin position="24"/>
        <end position="39"/>
    </location>
</feature>
<dbReference type="FunFam" id="1.10.540.10:FF:000002">
    <property type="entry name" value="Acyl-CoA dehydrogenase FadE19"/>
    <property type="match status" value="1"/>
</dbReference>
<feature type="domain" description="Acyl-CoA oxidase/dehydrogenase middle" evidence="9">
    <location>
        <begin position="562"/>
        <end position="662"/>
    </location>
</feature>
<evidence type="ECO:0000256" key="6">
    <source>
        <dbReference type="ARBA" id="ARBA00049552"/>
    </source>
</evidence>
<evidence type="ECO:0000313" key="11">
    <source>
        <dbReference type="EMBL" id="KAF4655424.1"/>
    </source>
</evidence>
<reference evidence="11 12" key="1">
    <citation type="submission" date="2020-04" db="EMBL/GenBank/DDBJ databases">
        <title>Perkinsus olseni comparative genomics.</title>
        <authorList>
            <person name="Bogema D.R."/>
        </authorList>
    </citation>
    <scope>NUCLEOTIDE SEQUENCE [LARGE SCALE GENOMIC DNA]</scope>
    <source>
        <strain evidence="11">ATCC PRA-31</strain>
    </source>
</reference>
<feature type="compositionally biased region" description="Low complexity" evidence="7">
    <location>
        <begin position="270"/>
        <end position="280"/>
    </location>
</feature>
<feature type="compositionally biased region" description="Acidic residues" evidence="7">
    <location>
        <begin position="172"/>
        <end position="182"/>
    </location>
</feature>
<gene>
    <name evidence="11" type="ORF">FOL46_008261</name>
</gene>
<dbReference type="AlphaFoldDB" id="A0A7J6L8A2"/>
<dbReference type="InterPro" id="IPR009075">
    <property type="entry name" value="AcylCo_DH/oxidase_C"/>
</dbReference>
<dbReference type="SUPFAM" id="SSF47203">
    <property type="entry name" value="Acyl-CoA dehydrogenase C-terminal domain-like"/>
    <property type="match status" value="1"/>
</dbReference>
<dbReference type="Pfam" id="PF02770">
    <property type="entry name" value="Acyl-CoA_dh_M"/>
    <property type="match status" value="1"/>
</dbReference>
<evidence type="ECO:0008006" key="13">
    <source>
        <dbReference type="Google" id="ProtNLM"/>
    </source>
</evidence>
<sequence>MRKDLLEYRRPATASPEANLKRNGPRDGSKALHRSEKVSRRSTNRKRKEAVSGRVLDRANLVAEQGTEMLRAMHRWEAGEDRVAVALEVVVAARIWTPDAKFNQLNEGLTRGPLLGKTELLLGRSNPALLAHINGQVVTGGSWAAPRSRRSVAEGSASQRPAVSSDVGAYISDDEGDDDGILVEDCPTRPTTPSSNAGTATYRRPSAGVSHDTGSSLRSHRSCGSIPTARTLVVEDICQNGVAPGGGNAVEEEGNEIPPPNFCADENEFSPPSGRSSSSSCGETVPLSVTTRNGVEPLTLPLRFSKETRSHTRPRSKRSSTLLSEESNVRPRSTAKGSKRSEGARIASTEQAMISEVQRQSRPDTSAGSRGVRDEHWKRDDVSVRVRQSPRPVGYPRLKLALEAAENEDTFGERLLRCGDWWMVIVITEPRESSGPYGALQLLTPTAEHAALREMMRAFVAKEVEPQALHYDRLEKCNLSLLKKLGDLGLHGICVDEEYGGSGMDAVAAVIAHEELSYSDPGFCLSYLAHSMLFVNNLFHNGSEQQKRRLLPSVISGELIGSMGMSEPGCGTDVLAMTTKATPDGDGWRLDGAKMWITNGCLDTEEEGVQLGDCCLVYAKAPEGLSLFLVEKPMEGFRVGQKIRDKCGMRASSTAELIFDDVKIPRENLVGELGKGVVPMMRNLEIERVTLAAMSLGIARRCLDVMLKYTQERKSFDKPLADFGQIQRHFAESYAQWAAARAYVYSVAAQLKLDSASGSRTDSDGVKLFATTMAKDVADRAMQCLGGYGYVGEYAVERLWRDAKLLEIGGGTLEAHQKNITRDLGKAGACLGDYDPVFEG</sequence>
<dbReference type="Pfam" id="PF00441">
    <property type="entry name" value="Acyl-CoA_dh_1"/>
    <property type="match status" value="1"/>
</dbReference>
<evidence type="ECO:0000259" key="8">
    <source>
        <dbReference type="Pfam" id="PF00441"/>
    </source>
</evidence>
<dbReference type="GO" id="GO:0050660">
    <property type="term" value="F:flavin adenine dinucleotide binding"/>
    <property type="evidence" value="ECO:0007669"/>
    <property type="project" value="InterPro"/>
</dbReference>
<evidence type="ECO:0000256" key="2">
    <source>
        <dbReference type="ARBA" id="ARBA00009347"/>
    </source>
</evidence>
<evidence type="ECO:0000259" key="10">
    <source>
        <dbReference type="Pfam" id="PF02771"/>
    </source>
</evidence>
<keyword evidence="4" id="KW-0274">FAD</keyword>
<dbReference type="PANTHER" id="PTHR43884">
    <property type="entry name" value="ACYL-COA DEHYDROGENASE"/>
    <property type="match status" value="1"/>
</dbReference>
<keyword evidence="3" id="KW-0285">Flavoprotein</keyword>
<feature type="region of interest" description="Disordered" evidence="7">
    <location>
        <begin position="244"/>
        <end position="376"/>
    </location>
</feature>
<comment type="caution">
    <text evidence="11">The sequence shown here is derived from an EMBL/GenBank/DDBJ whole genome shotgun (WGS) entry which is preliminary data.</text>
</comment>
<feature type="compositionally biased region" description="Basic and acidic residues" evidence="7">
    <location>
        <begin position="1"/>
        <end position="10"/>
    </location>
</feature>
<dbReference type="GO" id="GO:0006552">
    <property type="term" value="P:L-leucine catabolic process"/>
    <property type="evidence" value="ECO:0007669"/>
    <property type="project" value="TreeGrafter"/>
</dbReference>
<feature type="domain" description="Acyl-CoA dehydrogenase/oxidase N-terminal" evidence="10">
    <location>
        <begin position="446"/>
        <end position="558"/>
    </location>
</feature>
<organism evidence="11 12">
    <name type="scientific">Perkinsus olseni</name>
    <name type="common">Perkinsus atlanticus</name>
    <dbReference type="NCBI Taxonomy" id="32597"/>
    <lineage>
        <taxon>Eukaryota</taxon>
        <taxon>Sar</taxon>
        <taxon>Alveolata</taxon>
        <taxon>Perkinsozoa</taxon>
        <taxon>Perkinsea</taxon>
        <taxon>Perkinsida</taxon>
        <taxon>Perkinsidae</taxon>
        <taxon>Perkinsus</taxon>
    </lineage>
</organism>
<dbReference type="Gene3D" id="1.10.540.10">
    <property type="entry name" value="Acyl-CoA dehydrogenase/oxidase, N-terminal domain"/>
    <property type="match status" value="1"/>
</dbReference>
<name>A0A7J6L8A2_PEROL</name>
<comment type="similarity">
    <text evidence="2">Belongs to the acyl-CoA dehydrogenase family.</text>
</comment>
<dbReference type="PANTHER" id="PTHR43884:SF12">
    <property type="entry name" value="ISOVALERYL-COA DEHYDROGENASE, MITOCHONDRIAL-RELATED"/>
    <property type="match status" value="1"/>
</dbReference>
<feature type="compositionally biased region" description="Polar residues" evidence="7">
    <location>
        <begin position="348"/>
        <end position="368"/>
    </location>
</feature>
<feature type="domain" description="Acyl-CoA dehydrogenase/oxidase C-terminal" evidence="8">
    <location>
        <begin position="674"/>
        <end position="823"/>
    </location>
</feature>
<dbReference type="GO" id="GO:0008470">
    <property type="term" value="F:3-methylbutanoyl-CoA dehydrogenase activity"/>
    <property type="evidence" value="ECO:0007669"/>
    <property type="project" value="TreeGrafter"/>
</dbReference>
<evidence type="ECO:0000313" key="12">
    <source>
        <dbReference type="Proteomes" id="UP000572268"/>
    </source>
</evidence>
<evidence type="ECO:0000256" key="5">
    <source>
        <dbReference type="ARBA" id="ARBA00023002"/>
    </source>
</evidence>
<comment type="catalytic activity">
    <reaction evidence="6">
        <text>(2S)-2-methylbutanoyl-CoA + oxidized [electron-transfer flavoprotein] + H(+) = (2E)-2-methylbut-2-enoyl-CoA + reduced [electron-transfer flavoprotein]</text>
        <dbReference type="Rhea" id="RHEA:48256"/>
        <dbReference type="Rhea" id="RHEA-COMP:10685"/>
        <dbReference type="Rhea" id="RHEA-COMP:10686"/>
        <dbReference type="ChEBI" id="CHEBI:15378"/>
        <dbReference type="ChEBI" id="CHEBI:57337"/>
        <dbReference type="ChEBI" id="CHEBI:57692"/>
        <dbReference type="ChEBI" id="CHEBI:58307"/>
        <dbReference type="ChEBI" id="CHEBI:88166"/>
    </reaction>
    <physiologicalReaction direction="left-to-right" evidence="6">
        <dbReference type="Rhea" id="RHEA:48257"/>
    </physiologicalReaction>
</comment>
<evidence type="ECO:0000256" key="7">
    <source>
        <dbReference type="SAM" id="MobiDB-lite"/>
    </source>
</evidence>
<dbReference type="InterPro" id="IPR037069">
    <property type="entry name" value="AcylCoA_DH/ox_N_sf"/>
</dbReference>
<accession>A0A7J6L8A2</accession>
<dbReference type="InterPro" id="IPR009100">
    <property type="entry name" value="AcylCoA_DH/oxidase_NM_dom_sf"/>
</dbReference>
<dbReference type="InterPro" id="IPR036250">
    <property type="entry name" value="AcylCo_DH-like_C"/>
</dbReference>
<proteinExistence type="inferred from homology"/>
<comment type="cofactor">
    <cofactor evidence="1">
        <name>FAD</name>
        <dbReference type="ChEBI" id="CHEBI:57692"/>
    </cofactor>
</comment>
<dbReference type="EMBL" id="JABANN010000644">
    <property type="protein sequence ID" value="KAF4655424.1"/>
    <property type="molecule type" value="Genomic_DNA"/>
</dbReference>
<feature type="compositionally biased region" description="Polar residues" evidence="7">
    <location>
        <begin position="189"/>
        <end position="199"/>
    </location>
</feature>
<evidence type="ECO:0000256" key="3">
    <source>
        <dbReference type="ARBA" id="ARBA00022630"/>
    </source>
</evidence>
<feature type="region of interest" description="Disordered" evidence="7">
    <location>
        <begin position="145"/>
        <end position="223"/>
    </location>
</feature>
<feature type="region of interest" description="Disordered" evidence="7">
    <location>
        <begin position="1"/>
        <end position="50"/>
    </location>
</feature>
<dbReference type="FunFam" id="1.20.140.10:FF:000001">
    <property type="entry name" value="Acyl-CoA dehydrogenase"/>
    <property type="match status" value="1"/>
</dbReference>
<dbReference type="Pfam" id="PF02771">
    <property type="entry name" value="Acyl-CoA_dh_N"/>
    <property type="match status" value="1"/>
</dbReference>